<accession>A0AA48HDQ3</accession>
<dbReference type="Proteomes" id="UP001330184">
    <property type="component" value="Chromosome"/>
</dbReference>
<sequence length="231" mass="24669">MKSLKLVAMAMLCLAVSLISCSGEDGEQGEQGKPGDPGADSTVPGPQGPAGDDGISCWDLNGNGIGDADEDINQDGNFDAQDCQGDNGENGVDGNANVQELLYGLELFGDYTELTINLNDFEEIDTPANYAFLYYLHGTNGNRYSIPGHLVDNTHYARVHTNLQTGTLFVNFYDLDNAPYMVPGLVYQTVVIVAIELSNTGKTSENVMAELKAAGVDTSDYNAVATYFGLE</sequence>
<gene>
    <name evidence="3" type="ORF">MACH07_13340</name>
</gene>
<feature type="region of interest" description="Disordered" evidence="1">
    <location>
        <begin position="24"/>
        <end position="92"/>
    </location>
</feature>
<evidence type="ECO:0000256" key="2">
    <source>
        <dbReference type="SAM" id="SignalP"/>
    </source>
</evidence>
<protein>
    <recommendedName>
        <fullName evidence="5">Collagen-like protein</fullName>
    </recommendedName>
</protein>
<proteinExistence type="predicted"/>
<keyword evidence="2" id="KW-0732">Signal</keyword>
<reference evidence="3 4" key="1">
    <citation type="submission" date="2023-01" db="EMBL/GenBank/DDBJ databases">
        <title>Complete genome sequence of Muricauda aquimarina strain IFOP_LL357.</title>
        <authorList>
            <person name="Gajardo G."/>
            <person name="Ueki S."/>
            <person name="Maruyama F."/>
        </authorList>
    </citation>
    <scope>NUCLEOTIDE SEQUENCE [LARGE SCALE GENOMIC DNA]</scope>
    <source>
        <strain evidence="3 4">IFOP_LL357</strain>
    </source>
</reference>
<name>A0AA48HDQ3_9FLAO</name>
<evidence type="ECO:0000313" key="4">
    <source>
        <dbReference type="Proteomes" id="UP001330184"/>
    </source>
</evidence>
<evidence type="ECO:0000313" key="3">
    <source>
        <dbReference type="EMBL" id="BDW92502.1"/>
    </source>
</evidence>
<evidence type="ECO:0000256" key="1">
    <source>
        <dbReference type="SAM" id="MobiDB-lite"/>
    </source>
</evidence>
<feature type="chain" id="PRO_5041216120" description="Collagen-like protein" evidence="2">
    <location>
        <begin position="23"/>
        <end position="231"/>
    </location>
</feature>
<feature type="signal peptide" evidence="2">
    <location>
        <begin position="1"/>
        <end position="22"/>
    </location>
</feature>
<dbReference type="PROSITE" id="PS51257">
    <property type="entry name" value="PROKAR_LIPOPROTEIN"/>
    <property type="match status" value="1"/>
</dbReference>
<dbReference type="AlphaFoldDB" id="A0AA48HDQ3"/>
<organism evidence="3 4">
    <name type="scientific">Flagellimonas marinaquae</name>
    <dbReference type="NCBI Taxonomy" id="254955"/>
    <lineage>
        <taxon>Bacteria</taxon>
        <taxon>Pseudomonadati</taxon>
        <taxon>Bacteroidota</taxon>
        <taxon>Flavobacteriia</taxon>
        <taxon>Flavobacteriales</taxon>
        <taxon>Flavobacteriaceae</taxon>
        <taxon>Flagellimonas</taxon>
    </lineage>
</organism>
<evidence type="ECO:0008006" key="5">
    <source>
        <dbReference type="Google" id="ProtNLM"/>
    </source>
</evidence>
<keyword evidence="4" id="KW-1185">Reference proteome</keyword>
<dbReference type="EMBL" id="AP027268">
    <property type="protein sequence ID" value="BDW92502.1"/>
    <property type="molecule type" value="Genomic_DNA"/>
</dbReference>